<name>A0ABT4W457_9RHOB</name>
<dbReference type="RefSeq" id="WP_271055002.1">
    <property type="nucleotide sequence ID" value="NZ_JAQIIO010000009.1"/>
</dbReference>
<organism evidence="5 6">
    <name type="scientific">Aliiroseovarius salicola</name>
    <dbReference type="NCBI Taxonomy" id="3009082"/>
    <lineage>
        <taxon>Bacteria</taxon>
        <taxon>Pseudomonadati</taxon>
        <taxon>Pseudomonadota</taxon>
        <taxon>Alphaproteobacteria</taxon>
        <taxon>Rhodobacterales</taxon>
        <taxon>Paracoccaceae</taxon>
        <taxon>Aliiroseovarius</taxon>
    </lineage>
</organism>
<feature type="domain" description="Bacterial surface antigen (D15)" evidence="4">
    <location>
        <begin position="283"/>
        <end position="579"/>
    </location>
</feature>
<dbReference type="InterPro" id="IPR000184">
    <property type="entry name" value="Bac_surfAg_D15"/>
</dbReference>
<evidence type="ECO:0000256" key="2">
    <source>
        <dbReference type="ARBA" id="ARBA00022452"/>
    </source>
</evidence>
<evidence type="ECO:0000259" key="4">
    <source>
        <dbReference type="Pfam" id="PF01103"/>
    </source>
</evidence>
<dbReference type="Gene3D" id="2.40.160.50">
    <property type="entry name" value="membrane protein fhac: a member of the omp85/tpsb transporter family"/>
    <property type="match status" value="1"/>
</dbReference>
<evidence type="ECO:0000313" key="6">
    <source>
        <dbReference type="Proteomes" id="UP001528040"/>
    </source>
</evidence>
<dbReference type="InterPro" id="IPR039910">
    <property type="entry name" value="D15-like"/>
</dbReference>
<dbReference type="EMBL" id="JAQIIO010000009">
    <property type="protein sequence ID" value="MDA5095294.1"/>
    <property type="molecule type" value="Genomic_DNA"/>
</dbReference>
<dbReference type="Gene3D" id="3.10.20.310">
    <property type="entry name" value="membrane protein fhac"/>
    <property type="match status" value="1"/>
</dbReference>
<keyword evidence="3" id="KW-0472">Membrane</keyword>
<keyword evidence="6" id="KW-1185">Reference proteome</keyword>
<gene>
    <name evidence="5" type="ORF">O2N63_14495</name>
</gene>
<dbReference type="Pfam" id="PF01103">
    <property type="entry name" value="Omp85"/>
    <property type="match status" value="1"/>
</dbReference>
<comment type="subcellular location">
    <subcellularLocation>
        <location evidence="1">Membrane</location>
    </subcellularLocation>
</comment>
<dbReference type="PANTHER" id="PTHR12815:SF42">
    <property type="entry name" value="BACTERIAL SURFACE ANTIGEN (D15) DOMAIN-CONTAINING PROTEIN"/>
    <property type="match status" value="1"/>
</dbReference>
<proteinExistence type="predicted"/>
<reference evidence="5 6" key="1">
    <citation type="submission" date="2023-01" db="EMBL/GenBank/DDBJ databases">
        <authorList>
            <person name="Yoon J.-W."/>
        </authorList>
    </citation>
    <scope>NUCLEOTIDE SEQUENCE [LARGE SCALE GENOMIC DNA]</scope>
    <source>
        <strain evidence="5 6">KMU-50</strain>
    </source>
</reference>
<dbReference type="Proteomes" id="UP001528040">
    <property type="component" value="Unassembled WGS sequence"/>
</dbReference>
<sequence>MPAPATALDDVVFEVSGDNDLSDTLKAASLIKDAQSRDVSNPRELMAVALADYGRLTETLYANGYYSGVINIRLDGREAANIPPFEVPSQINRISISVTPGPAFQFSTADVTPLVPGYALPEEFRPGAAAESTAIQAALDGAAEAWRDAGHAKVSLSDQSLTADHARNTISARMILNPGPKVRLGQLLQSSQSNVRADRIQRIAGFPSGEVFSPEKLRTVAKRLRRTGAFASVSLTEMDELGTGDTMDIGLALVDEKPRRFGAGAELSSLEGLTLTGFWMHRNFLGGAERFRVDGEVSGIGGQSGGIDYELGARLDQPATFGPDTGGFLFANLAYEDEPGFISRKGELGGGVNWILSDTLEAELGIGLRYSETTDFLGDRDFFLLTLPATLTWDRRDDILNPANGFYLRAEATPFLSLNSDGVGARLYADGRAYRGFGDENRFVLAGRAQIGAALAGQVNDIPPDYLFYSGGGNSVRGQPYQSLGVIKGDDLTGGQGYLALSLELRGQITDTIGVVGFFDAGHIGESGFFGDDSDWHSGAGLGLRYQTPIGPLRLDVGYPVSGATGDGVQVYIGIGQAF</sequence>
<protein>
    <submittedName>
        <fullName evidence="5">Autotransporter assembly complex protein TamA</fullName>
    </submittedName>
</protein>
<dbReference type="PANTHER" id="PTHR12815">
    <property type="entry name" value="SORTING AND ASSEMBLY MACHINERY SAMM50 PROTEIN FAMILY MEMBER"/>
    <property type="match status" value="1"/>
</dbReference>
<keyword evidence="2" id="KW-1134">Transmembrane beta strand</keyword>
<keyword evidence="2" id="KW-0812">Transmembrane</keyword>
<evidence type="ECO:0000256" key="1">
    <source>
        <dbReference type="ARBA" id="ARBA00004370"/>
    </source>
</evidence>
<comment type="caution">
    <text evidence="5">The sequence shown here is derived from an EMBL/GenBank/DDBJ whole genome shotgun (WGS) entry which is preliminary data.</text>
</comment>
<evidence type="ECO:0000313" key="5">
    <source>
        <dbReference type="EMBL" id="MDA5095294.1"/>
    </source>
</evidence>
<evidence type="ECO:0000256" key="3">
    <source>
        <dbReference type="ARBA" id="ARBA00023136"/>
    </source>
</evidence>
<accession>A0ABT4W457</accession>